<keyword evidence="1" id="KW-0175">Coiled coil</keyword>
<keyword evidence="3" id="KW-1185">Reference proteome</keyword>
<protein>
    <submittedName>
        <fullName evidence="2">Uncharacterized protein</fullName>
    </submittedName>
</protein>
<name>A0A0C3NAC8_PHLG1</name>
<dbReference type="HOGENOM" id="CLU_013084_0_1_1"/>
<feature type="non-terminal residue" evidence="2">
    <location>
        <position position="194"/>
    </location>
</feature>
<accession>A0A0C3NAC8</accession>
<dbReference type="Proteomes" id="UP000053257">
    <property type="component" value="Unassembled WGS sequence"/>
</dbReference>
<feature type="coiled-coil region" evidence="1">
    <location>
        <begin position="110"/>
        <end position="140"/>
    </location>
</feature>
<reference evidence="2 3" key="1">
    <citation type="journal article" date="2014" name="PLoS Genet.">
        <title>Analysis of the Phlebiopsis gigantea genome, transcriptome and secretome provides insight into its pioneer colonization strategies of wood.</title>
        <authorList>
            <person name="Hori C."/>
            <person name="Ishida T."/>
            <person name="Igarashi K."/>
            <person name="Samejima M."/>
            <person name="Suzuki H."/>
            <person name="Master E."/>
            <person name="Ferreira P."/>
            <person name="Ruiz-Duenas F.J."/>
            <person name="Held B."/>
            <person name="Canessa P."/>
            <person name="Larrondo L.F."/>
            <person name="Schmoll M."/>
            <person name="Druzhinina I.S."/>
            <person name="Kubicek C.P."/>
            <person name="Gaskell J.A."/>
            <person name="Kersten P."/>
            <person name="St John F."/>
            <person name="Glasner J."/>
            <person name="Sabat G."/>
            <person name="Splinter BonDurant S."/>
            <person name="Syed K."/>
            <person name="Yadav J."/>
            <person name="Mgbeahuruike A.C."/>
            <person name="Kovalchuk A."/>
            <person name="Asiegbu F.O."/>
            <person name="Lackner G."/>
            <person name="Hoffmeister D."/>
            <person name="Rencoret J."/>
            <person name="Gutierrez A."/>
            <person name="Sun H."/>
            <person name="Lindquist E."/>
            <person name="Barry K."/>
            <person name="Riley R."/>
            <person name="Grigoriev I.V."/>
            <person name="Henrissat B."/>
            <person name="Kues U."/>
            <person name="Berka R.M."/>
            <person name="Martinez A.T."/>
            <person name="Covert S.F."/>
            <person name="Blanchette R.A."/>
            <person name="Cullen D."/>
        </authorList>
    </citation>
    <scope>NUCLEOTIDE SEQUENCE [LARGE SCALE GENOMIC DNA]</scope>
    <source>
        <strain evidence="2 3">11061_1 CR5-6</strain>
    </source>
</reference>
<dbReference type="AlphaFoldDB" id="A0A0C3NAC8"/>
<evidence type="ECO:0000313" key="2">
    <source>
        <dbReference type="EMBL" id="KIP01439.1"/>
    </source>
</evidence>
<feature type="non-terminal residue" evidence="2">
    <location>
        <position position="1"/>
    </location>
</feature>
<dbReference type="OrthoDB" id="2689725at2759"/>
<sequence length="194" mass="22629">TLQYLRERKYHRALHKVQRLVILRLFELSKLNVAKTGYKMRTHISKSLQVRCKTLKRAVDEHNKAAACLTPPKPPIDWSKISTYEFLEQVVLLRDTHNNLQSKRWSNPGIRETLKLVERVERAKEELLRLNNEVRSLHTAIRDDDMLYATTITSLPVSDPLRGAVSDFASHRRLIDRQILVRIHQIYSLPGFTG</sequence>
<evidence type="ECO:0000256" key="1">
    <source>
        <dbReference type="SAM" id="Coils"/>
    </source>
</evidence>
<proteinExistence type="predicted"/>
<evidence type="ECO:0000313" key="3">
    <source>
        <dbReference type="Proteomes" id="UP000053257"/>
    </source>
</evidence>
<organism evidence="2 3">
    <name type="scientific">Phlebiopsis gigantea (strain 11061_1 CR5-6)</name>
    <name type="common">White-rot fungus</name>
    <name type="synonym">Peniophora gigantea</name>
    <dbReference type="NCBI Taxonomy" id="745531"/>
    <lineage>
        <taxon>Eukaryota</taxon>
        <taxon>Fungi</taxon>
        <taxon>Dikarya</taxon>
        <taxon>Basidiomycota</taxon>
        <taxon>Agaricomycotina</taxon>
        <taxon>Agaricomycetes</taxon>
        <taxon>Polyporales</taxon>
        <taxon>Phanerochaetaceae</taxon>
        <taxon>Phlebiopsis</taxon>
    </lineage>
</organism>
<dbReference type="STRING" id="745531.A0A0C3NAC8"/>
<gene>
    <name evidence="2" type="ORF">PHLGIDRAFT_40382</name>
</gene>
<dbReference type="EMBL" id="KN840791">
    <property type="protein sequence ID" value="KIP01439.1"/>
    <property type="molecule type" value="Genomic_DNA"/>
</dbReference>